<dbReference type="AlphaFoldDB" id="A0A926E5S3"/>
<dbReference type="GO" id="GO:0005886">
    <property type="term" value="C:plasma membrane"/>
    <property type="evidence" value="ECO:0007669"/>
    <property type="project" value="UniProtKB-SubCell"/>
</dbReference>
<accession>A0A926E5S3</accession>
<gene>
    <name evidence="9" type="ORF">H8710_08275</name>
</gene>
<dbReference type="PANTHER" id="PTHR32309:SF13">
    <property type="entry name" value="FERRIC ENTEROBACTIN TRANSPORT PROTEIN FEPE"/>
    <property type="match status" value="1"/>
</dbReference>
<feature type="domain" description="Polysaccharide chain length determinant N-terminal" evidence="8">
    <location>
        <begin position="7"/>
        <end position="99"/>
    </location>
</feature>
<dbReference type="RefSeq" id="WP_249295019.1">
    <property type="nucleotide sequence ID" value="NZ_JACRSV010000002.1"/>
</dbReference>
<keyword evidence="3" id="KW-1003">Cell membrane</keyword>
<protein>
    <recommendedName>
        <fullName evidence="8">Polysaccharide chain length determinant N-terminal domain-containing protein</fullName>
    </recommendedName>
</protein>
<dbReference type="PANTHER" id="PTHR32309">
    <property type="entry name" value="TYROSINE-PROTEIN KINASE"/>
    <property type="match status" value="1"/>
</dbReference>
<dbReference type="GO" id="GO:0004713">
    <property type="term" value="F:protein tyrosine kinase activity"/>
    <property type="evidence" value="ECO:0007669"/>
    <property type="project" value="TreeGrafter"/>
</dbReference>
<evidence type="ECO:0000256" key="1">
    <source>
        <dbReference type="ARBA" id="ARBA00004651"/>
    </source>
</evidence>
<keyword evidence="10" id="KW-1185">Reference proteome</keyword>
<feature type="transmembrane region" description="Helical" evidence="7">
    <location>
        <begin position="21"/>
        <end position="43"/>
    </location>
</feature>
<keyword evidence="6 7" id="KW-0472">Membrane</keyword>
<evidence type="ECO:0000313" key="9">
    <source>
        <dbReference type="EMBL" id="MBC8560060.1"/>
    </source>
</evidence>
<dbReference type="InterPro" id="IPR050445">
    <property type="entry name" value="Bact_polysacc_biosynth/exp"/>
</dbReference>
<evidence type="ECO:0000256" key="6">
    <source>
        <dbReference type="ARBA" id="ARBA00023136"/>
    </source>
</evidence>
<evidence type="ECO:0000259" key="8">
    <source>
        <dbReference type="Pfam" id="PF02706"/>
    </source>
</evidence>
<evidence type="ECO:0000256" key="2">
    <source>
        <dbReference type="ARBA" id="ARBA00006683"/>
    </source>
</evidence>
<sequence>MEEKVIEIDLKALVNIFRKRWAWIATSTIAGFLILLMVSLFMLPRKYTSSVSLYVNNLTSVSLTGDVNINDINASQKLVDTYIVILQDDDVLQQVADQLSTPMTARELSGVISMQSVNQTEVLQISAETVSPELSAEICNTLAEVAPSVLQRVVKAGSVEVIGSAKAPQNASSPNVKLNSLLGALIGLALSIGASIIIYLLDNTVKGEEDLKARLDVPVLGEIPSFDNAVTRREHNVQSK</sequence>
<keyword evidence="4 7" id="KW-0812">Transmembrane</keyword>
<keyword evidence="5 7" id="KW-1133">Transmembrane helix</keyword>
<proteinExistence type="inferred from homology"/>
<comment type="caution">
    <text evidence="9">The sequence shown here is derived from an EMBL/GenBank/DDBJ whole genome shotgun (WGS) entry which is preliminary data.</text>
</comment>
<reference evidence="9" key="1">
    <citation type="submission" date="2020-08" db="EMBL/GenBank/DDBJ databases">
        <title>Genome public.</title>
        <authorList>
            <person name="Liu C."/>
            <person name="Sun Q."/>
        </authorList>
    </citation>
    <scope>NUCLEOTIDE SEQUENCE</scope>
    <source>
        <strain evidence="9">NSJ-33</strain>
    </source>
</reference>
<name>A0A926E5S3_9FIRM</name>
<evidence type="ECO:0000313" key="10">
    <source>
        <dbReference type="Proteomes" id="UP000610760"/>
    </source>
</evidence>
<dbReference type="EMBL" id="JACRSV010000002">
    <property type="protein sequence ID" value="MBC8560060.1"/>
    <property type="molecule type" value="Genomic_DNA"/>
</dbReference>
<evidence type="ECO:0000256" key="5">
    <source>
        <dbReference type="ARBA" id="ARBA00022989"/>
    </source>
</evidence>
<evidence type="ECO:0000256" key="4">
    <source>
        <dbReference type="ARBA" id="ARBA00022692"/>
    </source>
</evidence>
<organism evidence="9 10">
    <name type="scientific">Fumia xinanensis</name>
    <dbReference type="NCBI Taxonomy" id="2763659"/>
    <lineage>
        <taxon>Bacteria</taxon>
        <taxon>Bacillati</taxon>
        <taxon>Bacillota</taxon>
        <taxon>Clostridia</taxon>
        <taxon>Eubacteriales</taxon>
        <taxon>Oscillospiraceae</taxon>
        <taxon>Fumia</taxon>
    </lineage>
</organism>
<dbReference type="Pfam" id="PF02706">
    <property type="entry name" value="Wzz"/>
    <property type="match status" value="1"/>
</dbReference>
<evidence type="ECO:0000256" key="3">
    <source>
        <dbReference type="ARBA" id="ARBA00022475"/>
    </source>
</evidence>
<feature type="transmembrane region" description="Helical" evidence="7">
    <location>
        <begin position="181"/>
        <end position="201"/>
    </location>
</feature>
<evidence type="ECO:0000256" key="7">
    <source>
        <dbReference type="SAM" id="Phobius"/>
    </source>
</evidence>
<dbReference type="Proteomes" id="UP000610760">
    <property type="component" value="Unassembled WGS sequence"/>
</dbReference>
<comment type="subcellular location">
    <subcellularLocation>
        <location evidence="1">Cell membrane</location>
        <topology evidence="1">Multi-pass membrane protein</topology>
    </subcellularLocation>
</comment>
<comment type="similarity">
    <text evidence="2">Belongs to the CpsC/CapA family.</text>
</comment>
<dbReference type="InterPro" id="IPR003856">
    <property type="entry name" value="LPS_length_determ_N"/>
</dbReference>